<feature type="domain" description="Major facilitator superfamily (MFS) profile" evidence="6">
    <location>
        <begin position="22"/>
        <end position="421"/>
    </location>
</feature>
<gene>
    <name evidence="7" type="ORF">C1877_07330</name>
</gene>
<dbReference type="Pfam" id="PF07690">
    <property type="entry name" value="MFS_1"/>
    <property type="match status" value="1"/>
</dbReference>
<feature type="transmembrane region" description="Helical" evidence="5">
    <location>
        <begin position="116"/>
        <end position="141"/>
    </location>
</feature>
<keyword evidence="2 5" id="KW-0812">Transmembrane</keyword>
<feature type="transmembrane region" description="Helical" evidence="5">
    <location>
        <begin position="332"/>
        <end position="354"/>
    </location>
</feature>
<keyword evidence="8" id="KW-1185">Reference proteome</keyword>
<keyword evidence="4 5" id="KW-0472">Membrane</keyword>
<comment type="caution">
    <text evidence="7">The sequence shown here is derived from an EMBL/GenBank/DDBJ whole genome shotgun (WGS) entry which is preliminary data.</text>
</comment>
<feature type="transmembrane region" description="Helical" evidence="5">
    <location>
        <begin position="235"/>
        <end position="254"/>
    </location>
</feature>
<evidence type="ECO:0000256" key="4">
    <source>
        <dbReference type="ARBA" id="ARBA00023136"/>
    </source>
</evidence>
<feature type="transmembrane region" description="Helical" evidence="5">
    <location>
        <begin position="91"/>
        <end position="110"/>
    </location>
</feature>
<feature type="transmembrane region" description="Helical" evidence="5">
    <location>
        <begin position="184"/>
        <end position="204"/>
    </location>
</feature>
<evidence type="ECO:0000259" key="6">
    <source>
        <dbReference type="PROSITE" id="PS50850"/>
    </source>
</evidence>
<feature type="transmembrane region" description="Helical" evidence="5">
    <location>
        <begin position="61"/>
        <end position="84"/>
    </location>
</feature>
<evidence type="ECO:0000313" key="7">
    <source>
        <dbReference type="EMBL" id="RDB65153.1"/>
    </source>
</evidence>
<dbReference type="InterPro" id="IPR036259">
    <property type="entry name" value="MFS_trans_sf"/>
</dbReference>
<dbReference type="GO" id="GO:0022857">
    <property type="term" value="F:transmembrane transporter activity"/>
    <property type="evidence" value="ECO:0007669"/>
    <property type="project" value="InterPro"/>
</dbReference>
<evidence type="ECO:0000313" key="8">
    <source>
        <dbReference type="Proteomes" id="UP000254000"/>
    </source>
</evidence>
<dbReference type="PANTHER" id="PTHR11360">
    <property type="entry name" value="MONOCARBOXYLATE TRANSPORTER"/>
    <property type="match status" value="1"/>
</dbReference>
<organism evidence="7 8">
    <name type="scientific">Gordonibacter pamelaeae</name>
    <dbReference type="NCBI Taxonomy" id="471189"/>
    <lineage>
        <taxon>Bacteria</taxon>
        <taxon>Bacillati</taxon>
        <taxon>Actinomycetota</taxon>
        <taxon>Coriobacteriia</taxon>
        <taxon>Eggerthellales</taxon>
        <taxon>Eggerthellaceae</taxon>
        <taxon>Gordonibacter</taxon>
    </lineage>
</organism>
<accession>A0A369M059</accession>
<evidence type="ECO:0000256" key="3">
    <source>
        <dbReference type="ARBA" id="ARBA00022989"/>
    </source>
</evidence>
<keyword evidence="3 5" id="KW-1133">Transmembrane helix</keyword>
<feature type="transmembrane region" description="Helical" evidence="5">
    <location>
        <begin position="307"/>
        <end position="326"/>
    </location>
</feature>
<evidence type="ECO:0000256" key="1">
    <source>
        <dbReference type="ARBA" id="ARBA00004651"/>
    </source>
</evidence>
<dbReference type="PANTHER" id="PTHR11360:SF284">
    <property type="entry name" value="EG:103B4.3 PROTEIN-RELATED"/>
    <property type="match status" value="1"/>
</dbReference>
<dbReference type="PROSITE" id="PS50850">
    <property type="entry name" value="MFS"/>
    <property type="match status" value="1"/>
</dbReference>
<sequence length="430" mass="45928">MSSFKEDIVMSTDIDARSKKRAMLVFVGCCVMQACGLGTVLNSSSAFFAIVPAAVGVDMGVFAMWITCYGIAALFGTFFAGILIPKFGARIVISLDVVVTALCVVAFTFADASWTWQFMAIGAVMGLTGGMYFLYATPLLMGAWFGKKVLGRYLGIAQLMSGVGGALFPLVFTSLSTVMGWQSAYYLNAILLLCILFFSLTVFCEDPAKIGLHAFGAEEDEMGESKSLPGVPLKFALPTLAFVLLFLGCMLSAFPGSFNSFVQANAVEVLGPEALIFSSTLMIALQVGYIIASLVGGILVDKIGVRWLTVILYAILIVCYVSFSMASTELALMVTAFFFGMNNAIVTISVPMLAREHFGMKAYDKILSYCMMGVGLCGSMGAPVIGIIFDMTKTYSGSFLVGAVIAVVAIAIILLSFVPAKKVREAHWEA</sequence>
<name>A0A369M059_9ACTN</name>
<dbReference type="EMBL" id="PPTS01000004">
    <property type="protein sequence ID" value="RDB65153.1"/>
    <property type="molecule type" value="Genomic_DNA"/>
</dbReference>
<dbReference type="OrthoDB" id="3573349at2"/>
<protein>
    <submittedName>
        <fullName evidence="7">MFS transporter</fullName>
    </submittedName>
</protein>
<feature type="transmembrane region" description="Helical" evidence="5">
    <location>
        <begin position="395"/>
        <end position="418"/>
    </location>
</feature>
<feature type="transmembrane region" description="Helical" evidence="5">
    <location>
        <begin position="274"/>
        <end position="300"/>
    </location>
</feature>
<dbReference type="AlphaFoldDB" id="A0A369M059"/>
<reference evidence="7 8" key="1">
    <citation type="journal article" date="2018" name="Elife">
        <title>Discovery and characterization of a prevalent human gut bacterial enzyme sufficient for the inactivation of a family of plant toxins.</title>
        <authorList>
            <person name="Koppel N."/>
            <person name="Bisanz J.E."/>
            <person name="Pandelia M.E."/>
            <person name="Turnbaugh P.J."/>
            <person name="Balskus E.P."/>
        </authorList>
    </citation>
    <scope>NUCLEOTIDE SEQUENCE [LARGE SCALE GENOMIC DNA]</scope>
    <source>
        <strain evidence="7 8">3C</strain>
    </source>
</reference>
<dbReference type="SUPFAM" id="SSF103473">
    <property type="entry name" value="MFS general substrate transporter"/>
    <property type="match status" value="1"/>
</dbReference>
<comment type="subcellular location">
    <subcellularLocation>
        <location evidence="1">Cell membrane</location>
        <topology evidence="1">Multi-pass membrane protein</topology>
    </subcellularLocation>
</comment>
<dbReference type="Gene3D" id="1.20.1250.20">
    <property type="entry name" value="MFS general substrate transporter like domains"/>
    <property type="match status" value="2"/>
</dbReference>
<evidence type="ECO:0000256" key="5">
    <source>
        <dbReference type="SAM" id="Phobius"/>
    </source>
</evidence>
<feature type="transmembrane region" description="Helical" evidence="5">
    <location>
        <begin position="21"/>
        <end position="41"/>
    </location>
</feature>
<proteinExistence type="predicted"/>
<evidence type="ECO:0000256" key="2">
    <source>
        <dbReference type="ARBA" id="ARBA00022692"/>
    </source>
</evidence>
<dbReference type="PROSITE" id="PS51257">
    <property type="entry name" value="PROKAR_LIPOPROTEIN"/>
    <property type="match status" value="1"/>
</dbReference>
<dbReference type="InterPro" id="IPR020846">
    <property type="entry name" value="MFS_dom"/>
</dbReference>
<feature type="transmembrane region" description="Helical" evidence="5">
    <location>
        <begin position="366"/>
        <end position="389"/>
    </location>
</feature>
<dbReference type="InterPro" id="IPR050327">
    <property type="entry name" value="Proton-linked_MCT"/>
</dbReference>
<feature type="transmembrane region" description="Helical" evidence="5">
    <location>
        <begin position="153"/>
        <end position="172"/>
    </location>
</feature>
<dbReference type="InterPro" id="IPR011701">
    <property type="entry name" value="MFS"/>
</dbReference>
<dbReference type="GO" id="GO:0005886">
    <property type="term" value="C:plasma membrane"/>
    <property type="evidence" value="ECO:0007669"/>
    <property type="project" value="UniProtKB-SubCell"/>
</dbReference>
<dbReference type="Proteomes" id="UP000254000">
    <property type="component" value="Unassembled WGS sequence"/>
</dbReference>